<protein>
    <submittedName>
        <fullName evidence="1">Uncharacterized protein</fullName>
    </submittedName>
</protein>
<dbReference type="Proteomes" id="UP000093954">
    <property type="component" value="Unassembled WGS sequence"/>
</dbReference>
<dbReference type="PATRIC" id="fig|1353534.3.peg.1362"/>
<accession>A0A1A6AY51</accession>
<dbReference type="AlphaFoldDB" id="A0A1A6AY51"/>
<sequence>MIVIDYNKVEDEDKQINAEIINESYLVGKADIPNL</sequence>
<proteinExistence type="predicted"/>
<reference evidence="1 2" key="1">
    <citation type="journal article" date="2012" name="Front. Microbiol.">
        <title>Draft Genome Sequence of the Virulent Strain 01-B526 of the Fish Pathogen Aeromonas salmonicida.</title>
        <authorList>
            <person name="Charette S.J."/>
            <person name="Brochu F."/>
            <person name="Boyle B."/>
            <person name="Filion G."/>
            <person name="Tanaka K.H."/>
            <person name="Derome N."/>
        </authorList>
    </citation>
    <scope>NUCLEOTIDE SEQUENCE [LARGE SCALE GENOMIC DNA]</scope>
    <source>
        <strain evidence="1 2">P11</strain>
    </source>
</reference>
<evidence type="ECO:0000313" key="2">
    <source>
        <dbReference type="Proteomes" id="UP000093954"/>
    </source>
</evidence>
<dbReference type="EMBL" id="LROS01000011">
    <property type="protein sequence ID" value="OBR95004.1"/>
    <property type="molecule type" value="Genomic_DNA"/>
</dbReference>
<name>A0A1A6AY51_9CLOT</name>
<comment type="caution">
    <text evidence="1">The sequence shown here is derived from an EMBL/GenBank/DDBJ whole genome shotgun (WGS) entry which is preliminary data.</text>
</comment>
<evidence type="ECO:0000313" key="1">
    <source>
        <dbReference type="EMBL" id="OBR95004.1"/>
    </source>
</evidence>
<keyword evidence="2" id="KW-1185">Reference proteome</keyword>
<organism evidence="1 2">
    <name type="scientific">Clostridium ragsdalei P11</name>
    <dbReference type="NCBI Taxonomy" id="1353534"/>
    <lineage>
        <taxon>Bacteria</taxon>
        <taxon>Bacillati</taxon>
        <taxon>Bacillota</taxon>
        <taxon>Clostridia</taxon>
        <taxon>Eubacteriales</taxon>
        <taxon>Clostridiaceae</taxon>
        <taxon>Clostridium</taxon>
    </lineage>
</organism>
<gene>
    <name evidence="1" type="ORF">CLRAG_13420</name>
</gene>